<evidence type="ECO:0000256" key="10">
    <source>
        <dbReference type="ARBA" id="ARBA00049187"/>
    </source>
</evidence>
<dbReference type="PANTHER" id="PTHR22912:SF160">
    <property type="entry name" value="DIHYDROLIPOYL DEHYDROGENASE"/>
    <property type="match status" value="1"/>
</dbReference>
<keyword evidence="9" id="KW-0676">Redox-active center</keyword>
<evidence type="ECO:0000256" key="3">
    <source>
        <dbReference type="ARBA" id="ARBA00012608"/>
    </source>
</evidence>
<dbReference type="Pfam" id="PF07992">
    <property type="entry name" value="Pyr_redox_2"/>
    <property type="match status" value="1"/>
</dbReference>
<gene>
    <name evidence="13" type="ORF">METZ01_LOCUS14962</name>
</gene>
<dbReference type="GO" id="GO:0006103">
    <property type="term" value="P:2-oxoglutarate metabolic process"/>
    <property type="evidence" value="ECO:0007669"/>
    <property type="project" value="TreeGrafter"/>
</dbReference>
<dbReference type="AlphaFoldDB" id="A0A381P7B1"/>
<dbReference type="InterPro" id="IPR050151">
    <property type="entry name" value="Class-I_Pyr_Nuc-Dis_Oxidored"/>
</dbReference>
<dbReference type="InterPro" id="IPR006258">
    <property type="entry name" value="Lipoamide_DH"/>
</dbReference>
<organism evidence="13">
    <name type="scientific">marine metagenome</name>
    <dbReference type="NCBI Taxonomy" id="408172"/>
    <lineage>
        <taxon>unclassified sequences</taxon>
        <taxon>metagenomes</taxon>
        <taxon>ecological metagenomes</taxon>
    </lineage>
</organism>
<sequence length="463" mass="47176">VVVGEMATVVDLLVIGGGPGGYAAALHGARMGRSVTLVERGSVGGTCLNVGCIPSKALIEVAEAHALPDRARSWGVDATTSVDMARVAEHLGEVVDGLTRGVARLLADAGVRVLEGHARFSRPGRVAVEHGDTVEFLDYAQAVTATGSRPIQLPDIPVDGNRVVGSDSLLFTDRLPEHLVLVGGGYIGVELGCAFAKLGSRVTIVEAEDRILPGFDARTGRLVARGLRRLGVGLCLEHRAVGTDEHGLVVAGPDGEATLPADRIAVVVGRRPNSDTVAIEMAGATVDGTGLVSVDPGRRATDAVFAIGDLTEGPALAHKATAEAEVAADVACGRPAAFDPTCVPMVVFSDPQVMVVGMDRDEATEAGLRPAAFRFPLAASGRARTLGGAEGTVTVVADAEGTVVGVQAVGPHVAELAGEAALAVETAATVEDLAGTIHAHPTLGESLMEAALGLAGRPVHTGR</sequence>
<reference evidence="13" key="1">
    <citation type="submission" date="2018-05" db="EMBL/GenBank/DDBJ databases">
        <authorList>
            <person name="Lanie J.A."/>
            <person name="Ng W.-L."/>
            <person name="Kazmierczak K.M."/>
            <person name="Andrzejewski T.M."/>
            <person name="Davidsen T.M."/>
            <person name="Wayne K.J."/>
            <person name="Tettelin H."/>
            <person name="Glass J.I."/>
            <person name="Rusch D."/>
            <person name="Podicherti R."/>
            <person name="Tsui H.-C.T."/>
            <person name="Winkler M.E."/>
        </authorList>
    </citation>
    <scope>NUCLEOTIDE SEQUENCE</scope>
</reference>
<feature type="domain" description="Pyridine nucleotide-disulphide oxidoreductase dimerisation" evidence="11">
    <location>
        <begin position="343"/>
        <end position="451"/>
    </location>
</feature>
<dbReference type="PROSITE" id="PS00076">
    <property type="entry name" value="PYRIDINE_REDOX_1"/>
    <property type="match status" value="1"/>
</dbReference>
<dbReference type="NCBIfam" id="TIGR01350">
    <property type="entry name" value="lipoamide_DH"/>
    <property type="match status" value="1"/>
</dbReference>
<comment type="cofactor">
    <cofactor evidence="1">
        <name>FAD</name>
        <dbReference type="ChEBI" id="CHEBI:57692"/>
    </cofactor>
</comment>
<dbReference type="EMBL" id="UINC01000847">
    <property type="protein sequence ID" value="SUZ62108.1"/>
    <property type="molecule type" value="Genomic_DNA"/>
</dbReference>
<dbReference type="PANTHER" id="PTHR22912">
    <property type="entry name" value="DISULFIDE OXIDOREDUCTASE"/>
    <property type="match status" value="1"/>
</dbReference>
<dbReference type="PRINTS" id="PR00368">
    <property type="entry name" value="FADPNR"/>
</dbReference>
<evidence type="ECO:0000256" key="5">
    <source>
        <dbReference type="ARBA" id="ARBA00022827"/>
    </source>
</evidence>
<dbReference type="PRINTS" id="PR00411">
    <property type="entry name" value="PNDRDTASEI"/>
</dbReference>
<dbReference type="SUPFAM" id="SSF51905">
    <property type="entry name" value="FAD/NAD(P)-binding domain"/>
    <property type="match status" value="2"/>
</dbReference>
<dbReference type="InterPro" id="IPR023753">
    <property type="entry name" value="FAD/NAD-binding_dom"/>
</dbReference>
<comment type="catalytic activity">
    <reaction evidence="10">
        <text>N(6)-[(R)-dihydrolipoyl]-L-lysyl-[protein] + NAD(+) = N(6)-[(R)-lipoyl]-L-lysyl-[protein] + NADH + H(+)</text>
        <dbReference type="Rhea" id="RHEA:15045"/>
        <dbReference type="Rhea" id="RHEA-COMP:10474"/>
        <dbReference type="Rhea" id="RHEA-COMP:10475"/>
        <dbReference type="ChEBI" id="CHEBI:15378"/>
        <dbReference type="ChEBI" id="CHEBI:57540"/>
        <dbReference type="ChEBI" id="CHEBI:57945"/>
        <dbReference type="ChEBI" id="CHEBI:83099"/>
        <dbReference type="ChEBI" id="CHEBI:83100"/>
        <dbReference type="EC" id="1.8.1.4"/>
    </reaction>
</comment>
<evidence type="ECO:0000256" key="6">
    <source>
        <dbReference type="ARBA" id="ARBA00023002"/>
    </source>
</evidence>
<keyword evidence="4" id="KW-0285">Flavoprotein</keyword>
<evidence type="ECO:0000256" key="1">
    <source>
        <dbReference type="ARBA" id="ARBA00001974"/>
    </source>
</evidence>
<evidence type="ECO:0000256" key="2">
    <source>
        <dbReference type="ARBA" id="ARBA00007532"/>
    </source>
</evidence>
<dbReference type="SUPFAM" id="SSF55424">
    <property type="entry name" value="FAD/NAD-linked reductases, dimerisation (C-terminal) domain"/>
    <property type="match status" value="1"/>
</dbReference>
<evidence type="ECO:0000256" key="4">
    <source>
        <dbReference type="ARBA" id="ARBA00022630"/>
    </source>
</evidence>
<proteinExistence type="inferred from homology"/>
<dbReference type="GO" id="GO:0050660">
    <property type="term" value="F:flavin adenine dinucleotide binding"/>
    <property type="evidence" value="ECO:0007669"/>
    <property type="project" value="InterPro"/>
</dbReference>
<feature type="domain" description="FAD/NAD(P)-binding" evidence="12">
    <location>
        <begin position="11"/>
        <end position="324"/>
    </location>
</feature>
<dbReference type="PIRSF" id="PIRSF000350">
    <property type="entry name" value="Mercury_reductase_MerA"/>
    <property type="match status" value="1"/>
</dbReference>
<evidence type="ECO:0000256" key="8">
    <source>
        <dbReference type="ARBA" id="ARBA00023157"/>
    </source>
</evidence>
<dbReference type="InterPro" id="IPR036188">
    <property type="entry name" value="FAD/NAD-bd_sf"/>
</dbReference>
<accession>A0A381P7B1</accession>
<dbReference type="InterPro" id="IPR012999">
    <property type="entry name" value="Pyr_OxRdtase_I_AS"/>
</dbReference>
<protein>
    <recommendedName>
        <fullName evidence="3">dihydrolipoyl dehydrogenase</fullName>
        <ecNumber evidence="3">1.8.1.4</ecNumber>
    </recommendedName>
</protein>
<dbReference type="InterPro" id="IPR016156">
    <property type="entry name" value="FAD/NAD-linked_Rdtase_dimer_sf"/>
</dbReference>
<evidence type="ECO:0000256" key="9">
    <source>
        <dbReference type="ARBA" id="ARBA00023284"/>
    </source>
</evidence>
<dbReference type="EC" id="1.8.1.4" evidence="3"/>
<dbReference type="FunFam" id="3.30.390.30:FF:000001">
    <property type="entry name" value="Dihydrolipoyl dehydrogenase"/>
    <property type="match status" value="1"/>
</dbReference>
<dbReference type="GO" id="GO:0004148">
    <property type="term" value="F:dihydrolipoyl dehydrogenase (NADH) activity"/>
    <property type="evidence" value="ECO:0007669"/>
    <property type="project" value="UniProtKB-EC"/>
</dbReference>
<keyword evidence="7" id="KW-0520">NAD</keyword>
<keyword evidence="5" id="KW-0274">FAD</keyword>
<dbReference type="Gene3D" id="3.30.390.30">
    <property type="match status" value="1"/>
</dbReference>
<evidence type="ECO:0000313" key="13">
    <source>
        <dbReference type="EMBL" id="SUZ62108.1"/>
    </source>
</evidence>
<feature type="non-terminal residue" evidence="13">
    <location>
        <position position="1"/>
    </location>
</feature>
<keyword evidence="6" id="KW-0560">Oxidoreductase</keyword>
<dbReference type="Pfam" id="PF02852">
    <property type="entry name" value="Pyr_redox_dim"/>
    <property type="match status" value="1"/>
</dbReference>
<evidence type="ECO:0000259" key="11">
    <source>
        <dbReference type="Pfam" id="PF02852"/>
    </source>
</evidence>
<keyword evidence="8" id="KW-1015">Disulfide bond</keyword>
<comment type="similarity">
    <text evidence="2">Belongs to the class-I pyridine nucleotide-disulfide oxidoreductase family.</text>
</comment>
<dbReference type="InterPro" id="IPR004099">
    <property type="entry name" value="Pyr_nucl-diS_OxRdtase_dimer"/>
</dbReference>
<evidence type="ECO:0000256" key="7">
    <source>
        <dbReference type="ARBA" id="ARBA00023027"/>
    </source>
</evidence>
<dbReference type="InterPro" id="IPR001100">
    <property type="entry name" value="Pyr_nuc-diS_OxRdtase"/>
</dbReference>
<dbReference type="Gene3D" id="3.50.50.60">
    <property type="entry name" value="FAD/NAD(P)-binding domain"/>
    <property type="match status" value="2"/>
</dbReference>
<name>A0A381P7B1_9ZZZZ</name>
<evidence type="ECO:0000259" key="12">
    <source>
        <dbReference type="Pfam" id="PF07992"/>
    </source>
</evidence>